<dbReference type="Pfam" id="PF12680">
    <property type="entry name" value="SnoaL_2"/>
    <property type="match status" value="1"/>
</dbReference>
<evidence type="ECO:0000259" key="9">
    <source>
        <dbReference type="Pfam" id="PF04542"/>
    </source>
</evidence>
<evidence type="ECO:0000256" key="7">
    <source>
        <dbReference type="RuleBase" id="RU000716"/>
    </source>
</evidence>
<feature type="domain" description="RNA polymerase sigma factor 70 region 4 type 2" evidence="10">
    <location>
        <begin position="146"/>
        <end position="197"/>
    </location>
</feature>
<dbReference type="InterPro" id="IPR014305">
    <property type="entry name" value="RNA_pol_sigma-G_actinobac"/>
</dbReference>
<feature type="domain" description="SnoaL-like" evidence="11">
    <location>
        <begin position="220"/>
        <end position="316"/>
    </location>
</feature>
<dbReference type="NCBIfam" id="TIGR02937">
    <property type="entry name" value="sigma70-ECF"/>
    <property type="match status" value="1"/>
</dbReference>
<dbReference type="CDD" id="cd06171">
    <property type="entry name" value="Sigma70_r4"/>
    <property type="match status" value="1"/>
</dbReference>
<dbReference type="GO" id="GO:0003677">
    <property type="term" value="F:DNA binding"/>
    <property type="evidence" value="ECO:0007669"/>
    <property type="project" value="UniProtKB-KW"/>
</dbReference>
<evidence type="ECO:0000256" key="4">
    <source>
        <dbReference type="ARBA" id="ARBA00023082"/>
    </source>
</evidence>
<dbReference type="SUPFAM" id="SSF54427">
    <property type="entry name" value="NTF2-like"/>
    <property type="match status" value="1"/>
</dbReference>
<dbReference type="InterPro" id="IPR013325">
    <property type="entry name" value="RNA_pol_sigma_r2"/>
</dbReference>
<dbReference type="GO" id="GO:0006352">
    <property type="term" value="P:DNA-templated transcription initiation"/>
    <property type="evidence" value="ECO:0007669"/>
    <property type="project" value="InterPro"/>
</dbReference>
<dbReference type="InterPro" id="IPR039425">
    <property type="entry name" value="RNA_pol_sigma-70-like"/>
</dbReference>
<dbReference type="NCBIfam" id="NF006089">
    <property type="entry name" value="PRK08241.1"/>
    <property type="match status" value="1"/>
</dbReference>
<dbReference type="NCBIfam" id="TIGR02960">
    <property type="entry name" value="SigX5"/>
    <property type="match status" value="1"/>
</dbReference>
<gene>
    <name evidence="12" type="primary">rpoE_6</name>
    <name evidence="12" type="ORF">KSF_097640</name>
</gene>
<feature type="region of interest" description="Disordered" evidence="8">
    <location>
        <begin position="93"/>
        <end position="113"/>
    </location>
</feature>
<dbReference type="InterPro" id="IPR000838">
    <property type="entry name" value="RNA_pol_sigma70_ECF_CS"/>
</dbReference>
<dbReference type="Gene3D" id="3.10.450.50">
    <property type="match status" value="1"/>
</dbReference>
<dbReference type="InterPro" id="IPR036388">
    <property type="entry name" value="WH-like_DNA-bd_sf"/>
</dbReference>
<dbReference type="AlphaFoldDB" id="A0A8J3IS08"/>
<dbReference type="SUPFAM" id="SSF88659">
    <property type="entry name" value="Sigma3 and sigma4 domains of RNA polymerase sigma factors"/>
    <property type="match status" value="1"/>
</dbReference>
<evidence type="ECO:0000259" key="11">
    <source>
        <dbReference type="Pfam" id="PF12680"/>
    </source>
</evidence>
<comment type="subunit">
    <text evidence="2">Interacts transiently with the RNA polymerase catalytic core formed by RpoA, RpoB, RpoC and RpoZ (2 alpha, 1 beta, 1 beta' and 1 omega subunit) to form the RNA polymerase holoenzyme that can initiate transcription.</text>
</comment>
<evidence type="ECO:0000256" key="8">
    <source>
        <dbReference type="SAM" id="MobiDB-lite"/>
    </source>
</evidence>
<keyword evidence="13" id="KW-1185">Reference proteome</keyword>
<comment type="caution">
    <text evidence="12">The sequence shown here is derived from an EMBL/GenBank/DDBJ whole genome shotgun (WGS) entry which is preliminary data.</text>
</comment>
<keyword evidence="6 7" id="KW-0804">Transcription</keyword>
<keyword evidence="3 7" id="KW-0805">Transcription regulation</keyword>
<dbReference type="InterPro" id="IPR032710">
    <property type="entry name" value="NTF2-like_dom_sf"/>
</dbReference>
<sequence>MEASTQTALVLAAQAGDQIAFATLVEPYQRELLIHCYRMLGSLHDAEDLVQEALLRAWEKRATLTSPRSYRAWLYRIATNLCLNMLTRAPRRSLPPEMYPKSDPGSPLPESAREPIWLEPFPDDLLTDPHTGPEDRALRREHITLAFLMALQHLTPTQRAILLLREVLEWPAAEVAEWLNLSVPAVNSALQRARRALQERNVLPETPITPPPPQLQSLLDRYVACWEQADIPGLVALLREDAWFTMPPLPIWLQGRVAIATELSARICIPGRHWHLLPTRANGRPAFGLYRQEAQANSYQFIGLVVLDVVEGQIASMVSFLEQSCFSSFGLPPTLPYEREHTRHFLS</sequence>
<dbReference type="GO" id="GO:0006950">
    <property type="term" value="P:response to stress"/>
    <property type="evidence" value="ECO:0007669"/>
    <property type="project" value="UniProtKB-ARBA"/>
</dbReference>
<accession>A0A8J3IS08</accession>
<dbReference type="InterPro" id="IPR013249">
    <property type="entry name" value="RNA_pol_sigma70_r4_t2"/>
</dbReference>
<dbReference type="InterPro" id="IPR007627">
    <property type="entry name" value="RNA_pol_sigma70_r2"/>
</dbReference>
<comment type="similarity">
    <text evidence="1 7">Belongs to the sigma-70 factor family. ECF subfamily.</text>
</comment>
<reference evidence="12" key="1">
    <citation type="submission" date="2020-10" db="EMBL/GenBank/DDBJ databases">
        <title>Taxonomic study of unclassified bacteria belonging to the class Ktedonobacteria.</title>
        <authorList>
            <person name="Yabe S."/>
            <person name="Wang C.M."/>
            <person name="Zheng Y."/>
            <person name="Sakai Y."/>
            <person name="Cavaletti L."/>
            <person name="Monciardini P."/>
            <person name="Donadio S."/>
        </authorList>
    </citation>
    <scope>NUCLEOTIDE SEQUENCE</scope>
    <source>
        <strain evidence="12">ID150040</strain>
    </source>
</reference>
<dbReference type="RefSeq" id="WP_220210344.1">
    <property type="nucleotide sequence ID" value="NZ_BNJK01000002.1"/>
</dbReference>
<evidence type="ECO:0000259" key="10">
    <source>
        <dbReference type="Pfam" id="PF08281"/>
    </source>
</evidence>
<dbReference type="InterPro" id="IPR037401">
    <property type="entry name" value="SnoaL-like"/>
</dbReference>
<dbReference type="PROSITE" id="PS01063">
    <property type="entry name" value="SIGMA70_ECF"/>
    <property type="match status" value="1"/>
</dbReference>
<dbReference type="PANTHER" id="PTHR43133">
    <property type="entry name" value="RNA POLYMERASE ECF-TYPE SIGMA FACTO"/>
    <property type="match status" value="1"/>
</dbReference>
<evidence type="ECO:0000256" key="5">
    <source>
        <dbReference type="ARBA" id="ARBA00023125"/>
    </source>
</evidence>
<evidence type="ECO:0000256" key="6">
    <source>
        <dbReference type="ARBA" id="ARBA00023163"/>
    </source>
</evidence>
<feature type="domain" description="RNA polymerase sigma-70 region 2" evidence="9">
    <location>
        <begin position="24"/>
        <end position="90"/>
    </location>
</feature>
<name>A0A8J3IS08_9CHLR</name>
<evidence type="ECO:0000256" key="2">
    <source>
        <dbReference type="ARBA" id="ARBA00011344"/>
    </source>
</evidence>
<dbReference type="Pfam" id="PF08281">
    <property type="entry name" value="Sigma70_r4_2"/>
    <property type="match status" value="1"/>
</dbReference>
<evidence type="ECO:0000256" key="3">
    <source>
        <dbReference type="ARBA" id="ARBA00023015"/>
    </source>
</evidence>
<proteinExistence type="inferred from homology"/>
<evidence type="ECO:0000256" key="1">
    <source>
        <dbReference type="ARBA" id="ARBA00010641"/>
    </source>
</evidence>
<dbReference type="Gene3D" id="1.10.1740.10">
    <property type="match status" value="1"/>
</dbReference>
<dbReference type="Proteomes" id="UP000597444">
    <property type="component" value="Unassembled WGS sequence"/>
</dbReference>
<evidence type="ECO:0000313" key="12">
    <source>
        <dbReference type="EMBL" id="GHO99716.1"/>
    </source>
</evidence>
<dbReference type="InterPro" id="IPR014284">
    <property type="entry name" value="RNA_pol_sigma-70_dom"/>
</dbReference>
<dbReference type="Gene3D" id="1.10.10.10">
    <property type="entry name" value="Winged helix-like DNA-binding domain superfamily/Winged helix DNA-binding domain"/>
    <property type="match status" value="1"/>
</dbReference>
<organism evidence="12 13">
    <name type="scientific">Reticulibacter mediterranei</name>
    <dbReference type="NCBI Taxonomy" id="2778369"/>
    <lineage>
        <taxon>Bacteria</taxon>
        <taxon>Bacillati</taxon>
        <taxon>Chloroflexota</taxon>
        <taxon>Ktedonobacteria</taxon>
        <taxon>Ktedonobacterales</taxon>
        <taxon>Reticulibacteraceae</taxon>
        <taxon>Reticulibacter</taxon>
    </lineage>
</organism>
<dbReference type="GO" id="GO:0016987">
    <property type="term" value="F:sigma factor activity"/>
    <property type="evidence" value="ECO:0007669"/>
    <property type="project" value="UniProtKB-KW"/>
</dbReference>
<keyword evidence="4 7" id="KW-0731">Sigma factor</keyword>
<protein>
    <recommendedName>
        <fullName evidence="7">RNA polymerase sigma factor</fullName>
    </recommendedName>
</protein>
<dbReference type="InterPro" id="IPR013324">
    <property type="entry name" value="RNA_pol_sigma_r3/r4-like"/>
</dbReference>
<keyword evidence="5 7" id="KW-0238">DNA-binding</keyword>
<dbReference type="SUPFAM" id="SSF88946">
    <property type="entry name" value="Sigma2 domain of RNA polymerase sigma factors"/>
    <property type="match status" value="1"/>
</dbReference>
<evidence type="ECO:0000313" key="13">
    <source>
        <dbReference type="Proteomes" id="UP000597444"/>
    </source>
</evidence>
<dbReference type="EMBL" id="BNJK01000002">
    <property type="protein sequence ID" value="GHO99716.1"/>
    <property type="molecule type" value="Genomic_DNA"/>
</dbReference>
<dbReference type="PANTHER" id="PTHR43133:SF65">
    <property type="entry name" value="ECF RNA POLYMERASE SIGMA FACTOR SIGG"/>
    <property type="match status" value="1"/>
</dbReference>
<dbReference type="Pfam" id="PF04542">
    <property type="entry name" value="Sigma70_r2"/>
    <property type="match status" value="1"/>
</dbReference>